<dbReference type="GO" id="GO:0009254">
    <property type="term" value="P:peptidoglycan turnover"/>
    <property type="evidence" value="ECO:0007669"/>
    <property type="project" value="InterPro"/>
</dbReference>
<dbReference type="RefSeq" id="WP_095238548.1">
    <property type="nucleotide sequence ID" value="NZ_CP155469.1"/>
</dbReference>
<dbReference type="InterPro" id="IPR036365">
    <property type="entry name" value="PGBD-like_sf"/>
</dbReference>
<evidence type="ECO:0000256" key="1">
    <source>
        <dbReference type="ARBA" id="ARBA00022729"/>
    </source>
</evidence>
<dbReference type="InterPro" id="IPR002477">
    <property type="entry name" value="Peptidoglycan-bd-like"/>
</dbReference>
<dbReference type="Pfam" id="PF01471">
    <property type="entry name" value="PG_binding_1"/>
    <property type="match status" value="2"/>
</dbReference>
<feature type="region of interest" description="Disordered" evidence="2">
    <location>
        <begin position="174"/>
        <end position="269"/>
    </location>
</feature>
<sequence>MKKQIPFKVFRSIGLPVVTAGVIFFSAPTMANAMSDRTLSQGDSGEQVEQLQLLLTDNGVFDKEDINGTFGNSTASAIKEFQASEDLLVDGIAGLQTLGALHALEHGDEGKLVEELQKQLLNLNYYKGEVDGLFGSLTERAVENFQSDNGIEVDGIAGPATYSKLYYNQKSASAEPIKVEEKQAEPTQQSEEASEEPKANQNQEQPATVEEEPVEEPQVEPQAEPQAKAEPETQQESKKEEPAEESAPAKSEQPAEEASKPAEDSKTTEGTATYQMEATAYSADCNGCSGVTATGIDLKANPNQKVIAVDPSVIPLGSRVYVEGYGEAIAGDTGGAISGNKIDVFVPSQSDAINFGRKTVKVTVLD</sequence>
<dbReference type="Gene3D" id="2.40.40.10">
    <property type="entry name" value="RlpA-like domain"/>
    <property type="match status" value="1"/>
</dbReference>
<dbReference type="PANTHER" id="PTHR39160">
    <property type="entry name" value="CELL WALL-BINDING PROTEIN YOCH"/>
    <property type="match status" value="1"/>
</dbReference>
<name>A0A268RZ65_SHOCL</name>
<dbReference type="SUPFAM" id="SSF50685">
    <property type="entry name" value="Barwin-like endoglucanases"/>
    <property type="match status" value="1"/>
</dbReference>
<feature type="domain" description="3D" evidence="4">
    <location>
        <begin position="305"/>
        <end position="365"/>
    </location>
</feature>
<dbReference type="InterPro" id="IPR036366">
    <property type="entry name" value="PGBDSf"/>
</dbReference>
<evidence type="ECO:0000256" key="2">
    <source>
        <dbReference type="SAM" id="MobiDB-lite"/>
    </source>
</evidence>
<comment type="caution">
    <text evidence="5">The sequence shown here is derived from an EMBL/GenBank/DDBJ whole genome shotgun (WGS) entry which is preliminary data.</text>
</comment>
<reference evidence="5 6" key="1">
    <citation type="submission" date="2017-07" db="EMBL/GenBank/DDBJ databases">
        <title>Isolation and whole genome analysis of endospore-forming bacteria from heroin.</title>
        <authorList>
            <person name="Kalinowski J."/>
            <person name="Ahrens B."/>
            <person name="Al-Dilaimi A."/>
            <person name="Winkler A."/>
            <person name="Wibberg D."/>
            <person name="Schleenbecker U."/>
            <person name="Ruckert C."/>
            <person name="Wolfel R."/>
            <person name="Grass G."/>
        </authorList>
    </citation>
    <scope>NUCLEOTIDE SEQUENCE [LARGE SCALE GENOMIC DNA]</scope>
    <source>
        <strain evidence="5 6">7523-2</strain>
    </source>
</reference>
<organism evidence="5 6">
    <name type="scientific">Shouchella clausii</name>
    <name type="common">Alkalihalobacillus clausii</name>
    <dbReference type="NCBI Taxonomy" id="79880"/>
    <lineage>
        <taxon>Bacteria</taxon>
        <taxon>Bacillati</taxon>
        <taxon>Bacillota</taxon>
        <taxon>Bacilli</taxon>
        <taxon>Bacillales</taxon>
        <taxon>Bacillaceae</taxon>
        <taxon>Shouchella</taxon>
    </lineage>
</organism>
<protein>
    <submittedName>
        <fullName evidence="5">Peptidoglycan-binding protein</fullName>
    </submittedName>
</protein>
<dbReference type="GO" id="GO:0019867">
    <property type="term" value="C:outer membrane"/>
    <property type="evidence" value="ECO:0007669"/>
    <property type="project" value="InterPro"/>
</dbReference>
<evidence type="ECO:0000259" key="4">
    <source>
        <dbReference type="Pfam" id="PF06725"/>
    </source>
</evidence>
<keyword evidence="1" id="KW-0732">Signal</keyword>
<dbReference type="Proteomes" id="UP000216133">
    <property type="component" value="Unassembled WGS sequence"/>
</dbReference>
<dbReference type="InterPro" id="IPR051933">
    <property type="entry name" value="Resuscitation_pf_RpfB"/>
</dbReference>
<dbReference type="InterPro" id="IPR036908">
    <property type="entry name" value="RlpA-like_sf"/>
</dbReference>
<feature type="compositionally biased region" description="Basic and acidic residues" evidence="2">
    <location>
        <begin position="257"/>
        <end position="267"/>
    </location>
</feature>
<dbReference type="GO" id="GO:0004553">
    <property type="term" value="F:hydrolase activity, hydrolyzing O-glycosyl compounds"/>
    <property type="evidence" value="ECO:0007669"/>
    <property type="project" value="InterPro"/>
</dbReference>
<accession>A0A268RZ65</accession>
<dbReference type="EMBL" id="NPBS01000066">
    <property type="protein sequence ID" value="PAF25568.1"/>
    <property type="molecule type" value="Genomic_DNA"/>
</dbReference>
<gene>
    <name evidence="5" type="ORF">CHH61_12970</name>
</gene>
<dbReference type="Pfam" id="PF06725">
    <property type="entry name" value="3D"/>
    <property type="match status" value="1"/>
</dbReference>
<proteinExistence type="predicted"/>
<dbReference type="InterPro" id="IPR010611">
    <property type="entry name" value="3D_dom"/>
</dbReference>
<dbReference type="PANTHER" id="PTHR39160:SF6">
    <property type="entry name" value="CELL WALL-BINDING PROTEIN YOCH"/>
    <property type="match status" value="1"/>
</dbReference>
<evidence type="ECO:0000313" key="6">
    <source>
        <dbReference type="Proteomes" id="UP000216133"/>
    </source>
</evidence>
<feature type="compositionally biased region" description="Basic and acidic residues" evidence="2">
    <location>
        <begin position="227"/>
        <end position="241"/>
    </location>
</feature>
<evidence type="ECO:0000259" key="3">
    <source>
        <dbReference type="Pfam" id="PF01471"/>
    </source>
</evidence>
<evidence type="ECO:0000313" key="5">
    <source>
        <dbReference type="EMBL" id="PAF25568.1"/>
    </source>
</evidence>
<dbReference type="AlphaFoldDB" id="A0A268RZ65"/>
<feature type="domain" description="Peptidoglycan binding-like" evidence="3">
    <location>
        <begin position="44"/>
        <end position="101"/>
    </location>
</feature>
<dbReference type="CDD" id="cd22786">
    <property type="entry name" value="DPBB_YuiC-like"/>
    <property type="match status" value="1"/>
</dbReference>
<feature type="domain" description="Peptidoglycan binding-like" evidence="3">
    <location>
        <begin position="110"/>
        <end position="165"/>
    </location>
</feature>
<dbReference type="SUPFAM" id="SSF47090">
    <property type="entry name" value="PGBD-like"/>
    <property type="match status" value="2"/>
</dbReference>
<dbReference type="Gene3D" id="1.10.101.10">
    <property type="entry name" value="PGBD-like superfamily/PGBD"/>
    <property type="match status" value="2"/>
</dbReference>
<feature type="compositionally biased region" description="Acidic residues" evidence="2">
    <location>
        <begin position="209"/>
        <end position="218"/>
    </location>
</feature>